<proteinExistence type="predicted"/>
<evidence type="ECO:0000313" key="2">
    <source>
        <dbReference type="EMBL" id="SVA60550.1"/>
    </source>
</evidence>
<dbReference type="AlphaFoldDB" id="A0A381X7F5"/>
<dbReference type="PANTHER" id="PTHR43691">
    <property type="entry name" value="URIDINE PHOSPHORYLASE"/>
    <property type="match status" value="1"/>
</dbReference>
<organism evidence="2">
    <name type="scientific">marine metagenome</name>
    <dbReference type="NCBI Taxonomy" id="408172"/>
    <lineage>
        <taxon>unclassified sequences</taxon>
        <taxon>metagenomes</taxon>
        <taxon>ecological metagenomes</taxon>
    </lineage>
</organism>
<dbReference type="EMBL" id="UINC01014142">
    <property type="protein sequence ID" value="SVA60550.1"/>
    <property type="molecule type" value="Genomic_DNA"/>
</dbReference>
<dbReference type="GO" id="GO:0005829">
    <property type="term" value="C:cytosol"/>
    <property type="evidence" value="ECO:0007669"/>
    <property type="project" value="TreeGrafter"/>
</dbReference>
<dbReference type="SUPFAM" id="SSF53167">
    <property type="entry name" value="Purine and uridine phosphorylases"/>
    <property type="match status" value="1"/>
</dbReference>
<evidence type="ECO:0000259" key="1">
    <source>
        <dbReference type="Pfam" id="PF01048"/>
    </source>
</evidence>
<dbReference type="Pfam" id="PF01048">
    <property type="entry name" value="PNP_UDP_1"/>
    <property type="match status" value="1"/>
</dbReference>
<dbReference type="InterPro" id="IPR035994">
    <property type="entry name" value="Nucleoside_phosphorylase_sf"/>
</dbReference>
<accession>A0A381X7F5</accession>
<dbReference type="GO" id="GO:0004731">
    <property type="term" value="F:purine-nucleoside phosphorylase activity"/>
    <property type="evidence" value="ECO:0007669"/>
    <property type="project" value="TreeGrafter"/>
</dbReference>
<gene>
    <name evidence="2" type="ORF">METZ01_LOCUS113404</name>
</gene>
<dbReference type="Gene3D" id="3.40.50.1580">
    <property type="entry name" value="Nucleoside phosphorylase domain"/>
    <property type="match status" value="1"/>
</dbReference>
<dbReference type="PANTHER" id="PTHR43691:SF11">
    <property type="entry name" value="FI09636P-RELATED"/>
    <property type="match status" value="1"/>
</dbReference>
<dbReference type="CDD" id="cd00436">
    <property type="entry name" value="UP_TbUP-like"/>
    <property type="match status" value="1"/>
</dbReference>
<name>A0A381X7F5_9ZZZZ</name>
<protein>
    <recommendedName>
        <fullName evidence="1">Nucleoside phosphorylase domain-containing protein</fullName>
    </recommendedName>
</protein>
<sequence>MDKSELILNGDGSVYHLKLKPKNLSSKIILVGDPFRVDKITKHFEKIEFEVQNREFKSVTGYCNSNRITVISTGIGSGNIDIVLNELDALVNIDLDTGEINKSFKKLELIRIGTSGAIQNNIPVDSFLISKMAIDVDGFLLNYDLTKIDNTKFNNHINKEHQIEEDIYCYKCSEELFNKFNSSDIKTGITITCSGFYSSQGRSIRLNNSYKNHLDKLKKLYYDNYNATNLEMETAIIYGMSNLLGHKAISLNAILANRELEEYSTNPDKTIENLIDYVLKRI</sequence>
<reference evidence="2" key="1">
    <citation type="submission" date="2018-05" db="EMBL/GenBank/DDBJ databases">
        <authorList>
            <person name="Lanie J.A."/>
            <person name="Ng W.-L."/>
            <person name="Kazmierczak K.M."/>
            <person name="Andrzejewski T.M."/>
            <person name="Davidsen T.M."/>
            <person name="Wayne K.J."/>
            <person name="Tettelin H."/>
            <person name="Glass J.I."/>
            <person name="Rusch D."/>
            <person name="Podicherti R."/>
            <person name="Tsui H.-C.T."/>
            <person name="Winkler M.E."/>
        </authorList>
    </citation>
    <scope>NUCLEOTIDE SEQUENCE</scope>
</reference>
<feature type="domain" description="Nucleoside phosphorylase" evidence="1">
    <location>
        <begin position="28"/>
        <end position="257"/>
    </location>
</feature>
<dbReference type="InterPro" id="IPR000845">
    <property type="entry name" value="Nucleoside_phosphorylase_d"/>
</dbReference>
<dbReference type="GO" id="GO:0006152">
    <property type="term" value="P:purine nucleoside catabolic process"/>
    <property type="evidence" value="ECO:0007669"/>
    <property type="project" value="TreeGrafter"/>
</dbReference>